<evidence type="ECO:0000313" key="3">
    <source>
        <dbReference type="EMBL" id="VEL40828.1"/>
    </source>
</evidence>
<comment type="caution">
    <text evidence="3">The sequence shown here is derived from an EMBL/GenBank/DDBJ whole genome shotgun (WGS) entry which is preliminary data.</text>
</comment>
<evidence type="ECO:0000256" key="1">
    <source>
        <dbReference type="SAM" id="MobiDB-lite"/>
    </source>
</evidence>
<feature type="domain" description="BOD1/SHG1" evidence="2">
    <location>
        <begin position="27"/>
        <end position="115"/>
    </location>
</feature>
<feature type="region of interest" description="Disordered" evidence="1">
    <location>
        <begin position="137"/>
        <end position="169"/>
    </location>
</feature>
<organism evidence="3 4">
    <name type="scientific">Protopolystoma xenopodis</name>
    <dbReference type="NCBI Taxonomy" id="117903"/>
    <lineage>
        <taxon>Eukaryota</taxon>
        <taxon>Metazoa</taxon>
        <taxon>Spiralia</taxon>
        <taxon>Lophotrochozoa</taxon>
        <taxon>Platyhelminthes</taxon>
        <taxon>Monogenea</taxon>
        <taxon>Polyopisthocotylea</taxon>
        <taxon>Polystomatidea</taxon>
        <taxon>Polystomatidae</taxon>
        <taxon>Protopolystoma</taxon>
    </lineage>
</organism>
<protein>
    <recommendedName>
        <fullName evidence="2">BOD1/SHG1 domain-containing protein</fullName>
    </recommendedName>
</protein>
<feature type="compositionally biased region" description="Polar residues" evidence="1">
    <location>
        <begin position="250"/>
        <end position="260"/>
    </location>
</feature>
<dbReference type="Pfam" id="PF05205">
    <property type="entry name" value="COMPASS-Shg1"/>
    <property type="match status" value="1"/>
</dbReference>
<dbReference type="Proteomes" id="UP000784294">
    <property type="component" value="Unassembled WGS sequence"/>
</dbReference>
<proteinExistence type="predicted"/>
<dbReference type="PANTHER" id="PTHR31532">
    <property type="entry name" value="BIORIENTATION OF CHROMOSOMES IN CELL DIVISION 1 FAMILY MEMBER"/>
    <property type="match status" value="1"/>
</dbReference>
<evidence type="ECO:0000313" key="4">
    <source>
        <dbReference type="Proteomes" id="UP000784294"/>
    </source>
</evidence>
<dbReference type="InterPro" id="IPR055264">
    <property type="entry name" value="BOD1/SHG1_dom"/>
</dbReference>
<sequence>MTRISTRNRNGGGSSDKVSDEHLVIDMVEKLKSQGMFDRIRKQCLEEATRIPQYKELLIKVDTLAKNFLDSCNWSENLAKIELREELRRNISADDTLSHGITEIVEKLVKARMPKEFDSLAQKVVYEGLGGNYESWRARRAQRDRDRSRTTSRGQLQSQSSAKSPITPKGLTEPLVNNFLFPPPRLFLPTSSSAPLQTSLPNTLSSTQTFLPAHLPNFPLPPMSMVYPSVPLASNVINTQSAADEDVSRSKPQASAQASSGDVEITVEETTQCDDEMEIGCYVYLSRALLNYL</sequence>
<dbReference type="GO" id="GO:0048188">
    <property type="term" value="C:Set1C/COMPASS complex"/>
    <property type="evidence" value="ECO:0007669"/>
    <property type="project" value="TreeGrafter"/>
</dbReference>
<keyword evidence="4" id="KW-1185">Reference proteome</keyword>
<dbReference type="OrthoDB" id="7605699at2759"/>
<feature type="compositionally biased region" description="Polar residues" evidence="1">
    <location>
        <begin position="154"/>
        <end position="164"/>
    </location>
</feature>
<gene>
    <name evidence="3" type="ORF">PXEA_LOCUS34268</name>
</gene>
<name>A0A3S5AMS3_9PLAT</name>
<dbReference type="EMBL" id="CAAALY010266636">
    <property type="protein sequence ID" value="VEL40828.1"/>
    <property type="molecule type" value="Genomic_DNA"/>
</dbReference>
<evidence type="ECO:0000259" key="2">
    <source>
        <dbReference type="Pfam" id="PF05205"/>
    </source>
</evidence>
<feature type="region of interest" description="Disordered" evidence="1">
    <location>
        <begin position="241"/>
        <end position="263"/>
    </location>
</feature>
<dbReference type="PANTHER" id="PTHR31532:SF10">
    <property type="entry name" value="BIORIENTATION OF CHROMOSOMES IN CELL DIVISION PROTEIN 1-LIKE 1"/>
    <property type="match status" value="1"/>
</dbReference>
<accession>A0A3S5AMS3</accession>
<reference evidence="3" key="1">
    <citation type="submission" date="2018-11" db="EMBL/GenBank/DDBJ databases">
        <authorList>
            <consortium name="Pathogen Informatics"/>
        </authorList>
    </citation>
    <scope>NUCLEOTIDE SEQUENCE</scope>
</reference>
<dbReference type="AlphaFoldDB" id="A0A3S5AMS3"/>
<dbReference type="GO" id="GO:0031297">
    <property type="term" value="P:replication fork processing"/>
    <property type="evidence" value="ECO:0007669"/>
    <property type="project" value="TreeGrafter"/>
</dbReference>